<dbReference type="AlphaFoldDB" id="A0A6N8CRG4"/>
<proteinExistence type="predicted"/>
<reference evidence="1 2" key="1">
    <citation type="submission" date="2019-11" db="EMBL/GenBank/DDBJ databases">
        <title>Terrilactibacillus tamarindus sp. nov. BCM23-1 isolated from bark of Tamarindus indica.</title>
        <authorList>
            <person name="Kingkaew E."/>
            <person name="Tanasupawat S."/>
        </authorList>
    </citation>
    <scope>NUCLEOTIDE SEQUENCE [LARGE SCALE GENOMIC DNA]</scope>
    <source>
        <strain evidence="1 2">BCM23-1</strain>
    </source>
</reference>
<evidence type="ECO:0000313" key="1">
    <source>
        <dbReference type="EMBL" id="MTT32228.1"/>
    </source>
</evidence>
<protein>
    <submittedName>
        <fullName evidence="1">Uncharacterized protein</fullName>
    </submittedName>
</protein>
<dbReference type="Proteomes" id="UP000440978">
    <property type="component" value="Unassembled WGS sequence"/>
</dbReference>
<gene>
    <name evidence="1" type="ORF">GMB86_09455</name>
</gene>
<name>A0A6N8CRG4_9BACI</name>
<evidence type="ECO:0000313" key="2">
    <source>
        <dbReference type="Proteomes" id="UP000440978"/>
    </source>
</evidence>
<accession>A0A6N8CRG4</accession>
<keyword evidence="2" id="KW-1185">Reference proteome</keyword>
<organism evidence="1 2">
    <name type="scientific">Terrilactibacillus tamarindi</name>
    <dbReference type="NCBI Taxonomy" id="2599694"/>
    <lineage>
        <taxon>Bacteria</taxon>
        <taxon>Bacillati</taxon>
        <taxon>Bacillota</taxon>
        <taxon>Bacilli</taxon>
        <taxon>Bacillales</taxon>
        <taxon>Bacillaceae</taxon>
        <taxon>Terrilactibacillus</taxon>
    </lineage>
</organism>
<dbReference type="RefSeq" id="WP_155218992.1">
    <property type="nucleotide sequence ID" value="NZ_WNHB01000013.1"/>
</dbReference>
<dbReference type="OrthoDB" id="9952422at2"/>
<sequence>MSDNKKNYDNGNVILVASEPSKLSGRYTKDKMKQLRVSSQVVLKALNEINDTYPHRSSR</sequence>
<dbReference type="EMBL" id="WNHB01000013">
    <property type="protein sequence ID" value="MTT32228.1"/>
    <property type="molecule type" value="Genomic_DNA"/>
</dbReference>
<comment type="caution">
    <text evidence="1">The sequence shown here is derived from an EMBL/GenBank/DDBJ whole genome shotgun (WGS) entry which is preliminary data.</text>
</comment>